<feature type="non-terminal residue" evidence="1">
    <location>
        <position position="1"/>
    </location>
</feature>
<sequence>DVEVEYRESISRWSVGPALLRSVSDLSATVDVRSPLTPTLGFPIVVSDRPDAQGTMALCFAEAGDSDKVLVLTCHHVLLKADGETNDDYVFAGAGAPRKNAQLLGTRALDRLLNSIEMRIGRHGIMAAIYEGQIKRLEERASGDDEDDVIETRSSETCEAIEDLEKSYNEVKMEWGKACQRTIGYIRSSPAIAFDVGPEGFIEDWGTLELDGPKFKDAFKGNFVDLGAFQSGSFSLMHSCDNDKPTFKYPNSRLLFLDIITEGRMRDLDVLDHDNEACLLVIKKRNATDITIGRATGTFSFVRDDVTSQESMEWTIYNYDRKSGVLSVPGDSGSIIVDGLGRIGGFLTGGTGRTETSYVTYATPMRWLWPRIKQHFPYTHLYPTAMA</sequence>
<organism evidence="1 2">
    <name type="scientific">Vararia minispora EC-137</name>
    <dbReference type="NCBI Taxonomy" id="1314806"/>
    <lineage>
        <taxon>Eukaryota</taxon>
        <taxon>Fungi</taxon>
        <taxon>Dikarya</taxon>
        <taxon>Basidiomycota</taxon>
        <taxon>Agaricomycotina</taxon>
        <taxon>Agaricomycetes</taxon>
        <taxon>Russulales</taxon>
        <taxon>Lachnocladiaceae</taxon>
        <taxon>Vararia</taxon>
    </lineage>
</organism>
<name>A0ACB8Q6H7_9AGAM</name>
<evidence type="ECO:0000313" key="1">
    <source>
        <dbReference type="EMBL" id="KAI0027327.1"/>
    </source>
</evidence>
<protein>
    <submittedName>
        <fullName evidence="1">Uncharacterized protein</fullName>
    </submittedName>
</protein>
<accession>A0ACB8Q6H7</accession>
<dbReference type="EMBL" id="MU273932">
    <property type="protein sequence ID" value="KAI0027327.1"/>
    <property type="molecule type" value="Genomic_DNA"/>
</dbReference>
<keyword evidence="2" id="KW-1185">Reference proteome</keyword>
<comment type="caution">
    <text evidence="1">The sequence shown here is derived from an EMBL/GenBank/DDBJ whole genome shotgun (WGS) entry which is preliminary data.</text>
</comment>
<gene>
    <name evidence="1" type="ORF">K488DRAFT_61930</name>
</gene>
<dbReference type="Proteomes" id="UP000814128">
    <property type="component" value="Unassembled WGS sequence"/>
</dbReference>
<reference evidence="1" key="2">
    <citation type="journal article" date="2022" name="New Phytol.">
        <title>Evolutionary transition to the ectomycorrhizal habit in the genomes of a hyperdiverse lineage of mushroom-forming fungi.</title>
        <authorList>
            <person name="Looney B."/>
            <person name="Miyauchi S."/>
            <person name="Morin E."/>
            <person name="Drula E."/>
            <person name="Courty P.E."/>
            <person name="Kohler A."/>
            <person name="Kuo A."/>
            <person name="LaButti K."/>
            <person name="Pangilinan J."/>
            <person name="Lipzen A."/>
            <person name="Riley R."/>
            <person name="Andreopoulos W."/>
            <person name="He G."/>
            <person name="Johnson J."/>
            <person name="Nolan M."/>
            <person name="Tritt A."/>
            <person name="Barry K.W."/>
            <person name="Grigoriev I.V."/>
            <person name="Nagy L.G."/>
            <person name="Hibbett D."/>
            <person name="Henrissat B."/>
            <person name="Matheny P.B."/>
            <person name="Labbe J."/>
            <person name="Martin F.M."/>
        </authorList>
    </citation>
    <scope>NUCLEOTIDE SEQUENCE</scope>
    <source>
        <strain evidence="1">EC-137</strain>
    </source>
</reference>
<proteinExistence type="predicted"/>
<evidence type="ECO:0000313" key="2">
    <source>
        <dbReference type="Proteomes" id="UP000814128"/>
    </source>
</evidence>
<reference evidence="1" key="1">
    <citation type="submission" date="2021-02" db="EMBL/GenBank/DDBJ databases">
        <authorList>
            <consortium name="DOE Joint Genome Institute"/>
            <person name="Ahrendt S."/>
            <person name="Looney B.P."/>
            <person name="Miyauchi S."/>
            <person name="Morin E."/>
            <person name="Drula E."/>
            <person name="Courty P.E."/>
            <person name="Chicoki N."/>
            <person name="Fauchery L."/>
            <person name="Kohler A."/>
            <person name="Kuo A."/>
            <person name="Labutti K."/>
            <person name="Pangilinan J."/>
            <person name="Lipzen A."/>
            <person name="Riley R."/>
            <person name="Andreopoulos W."/>
            <person name="He G."/>
            <person name="Johnson J."/>
            <person name="Barry K.W."/>
            <person name="Grigoriev I.V."/>
            <person name="Nagy L."/>
            <person name="Hibbett D."/>
            <person name="Henrissat B."/>
            <person name="Matheny P.B."/>
            <person name="Labbe J."/>
            <person name="Martin F."/>
        </authorList>
    </citation>
    <scope>NUCLEOTIDE SEQUENCE</scope>
    <source>
        <strain evidence="1">EC-137</strain>
    </source>
</reference>